<dbReference type="AlphaFoldDB" id="A0AAD9YI27"/>
<proteinExistence type="predicted"/>
<keyword evidence="2" id="KW-1185">Reference proteome</keyword>
<reference evidence="1" key="1">
    <citation type="submission" date="2023-02" db="EMBL/GenBank/DDBJ databases">
        <title>Colletotrichum kahawae CIFC_Que2 genome sequencing and assembly.</title>
        <authorList>
            <person name="Baroncelli R."/>
        </authorList>
    </citation>
    <scope>NUCLEOTIDE SEQUENCE</scope>
    <source>
        <strain evidence="1">CIFC_Que2</strain>
    </source>
</reference>
<evidence type="ECO:0000313" key="2">
    <source>
        <dbReference type="Proteomes" id="UP001281614"/>
    </source>
</evidence>
<dbReference type="EMBL" id="VYYT01000126">
    <property type="protein sequence ID" value="KAK2765852.1"/>
    <property type="molecule type" value="Genomic_DNA"/>
</dbReference>
<evidence type="ECO:0000313" key="1">
    <source>
        <dbReference type="EMBL" id="KAK2765852.1"/>
    </source>
</evidence>
<comment type="caution">
    <text evidence="1">The sequence shown here is derived from an EMBL/GenBank/DDBJ whole genome shotgun (WGS) entry which is preliminary data.</text>
</comment>
<protein>
    <submittedName>
        <fullName evidence="1">Uncharacterized protein</fullName>
    </submittedName>
</protein>
<sequence>MLNDIQPVNLVLVGTPRSRSPQSPHFIKNINASFHVPKSAQFHDHSQSFSDSFDVLCVPRFPASDEQWKDEGAFSQASIWHAPHKLADVPYT</sequence>
<dbReference type="Proteomes" id="UP001281614">
    <property type="component" value="Unassembled WGS sequence"/>
</dbReference>
<name>A0AAD9YI27_COLKA</name>
<gene>
    <name evidence="1" type="ORF">CKAH01_15532</name>
</gene>
<accession>A0AAD9YI27</accession>
<organism evidence="1 2">
    <name type="scientific">Colletotrichum kahawae</name>
    <name type="common">Coffee berry disease fungus</name>
    <dbReference type="NCBI Taxonomy" id="34407"/>
    <lineage>
        <taxon>Eukaryota</taxon>
        <taxon>Fungi</taxon>
        <taxon>Dikarya</taxon>
        <taxon>Ascomycota</taxon>
        <taxon>Pezizomycotina</taxon>
        <taxon>Sordariomycetes</taxon>
        <taxon>Hypocreomycetidae</taxon>
        <taxon>Glomerellales</taxon>
        <taxon>Glomerellaceae</taxon>
        <taxon>Colletotrichum</taxon>
        <taxon>Colletotrichum gloeosporioides species complex</taxon>
    </lineage>
</organism>